<dbReference type="PROSITE" id="PS50112">
    <property type="entry name" value="PAS"/>
    <property type="match status" value="3"/>
</dbReference>
<dbReference type="EC" id="2.7.13.3" evidence="3"/>
<keyword evidence="11 18" id="KW-1133">Transmembrane helix</keyword>
<keyword evidence="12" id="KW-0902">Two-component regulatory system</keyword>
<dbReference type="GO" id="GO:0005524">
    <property type="term" value="F:ATP binding"/>
    <property type="evidence" value="ECO:0007669"/>
    <property type="project" value="UniProtKB-KW"/>
</dbReference>
<evidence type="ECO:0000256" key="10">
    <source>
        <dbReference type="ARBA" id="ARBA00022840"/>
    </source>
</evidence>
<organism evidence="24 25">
    <name type="scientific">Candidatus Wallbacteria bacterium HGW-Wallbacteria-1</name>
    <dbReference type="NCBI Taxonomy" id="2013854"/>
    <lineage>
        <taxon>Bacteria</taxon>
        <taxon>Candidatus Walliibacteriota</taxon>
    </lineage>
</organism>
<dbReference type="InterPro" id="IPR013767">
    <property type="entry name" value="PAS_fold"/>
</dbReference>
<evidence type="ECO:0000313" key="25">
    <source>
        <dbReference type="Proteomes" id="UP000233256"/>
    </source>
</evidence>
<evidence type="ECO:0000259" key="23">
    <source>
        <dbReference type="PROSITE" id="PS50894"/>
    </source>
</evidence>
<dbReference type="Pfam" id="PF14827">
    <property type="entry name" value="dCache_3"/>
    <property type="match status" value="1"/>
</dbReference>
<dbReference type="GO" id="GO:0006355">
    <property type="term" value="P:regulation of DNA-templated transcription"/>
    <property type="evidence" value="ECO:0007669"/>
    <property type="project" value="InterPro"/>
</dbReference>
<evidence type="ECO:0000256" key="2">
    <source>
        <dbReference type="ARBA" id="ARBA00004651"/>
    </source>
</evidence>
<dbReference type="CDD" id="cd00130">
    <property type="entry name" value="PAS"/>
    <property type="match status" value="3"/>
</dbReference>
<feature type="domain" description="PAC" evidence="22">
    <location>
        <begin position="740"/>
        <end position="790"/>
    </location>
</feature>
<evidence type="ECO:0000256" key="9">
    <source>
        <dbReference type="ARBA" id="ARBA00022777"/>
    </source>
</evidence>
<keyword evidence="9" id="KW-0418">Kinase</keyword>
<dbReference type="CDD" id="cd17546">
    <property type="entry name" value="REC_hyHK_CKI1_RcsC-like"/>
    <property type="match status" value="1"/>
</dbReference>
<comment type="caution">
    <text evidence="24">The sequence shown here is derived from an EMBL/GenBank/DDBJ whole genome shotgun (WGS) entry which is preliminary data.</text>
</comment>
<evidence type="ECO:0000256" key="14">
    <source>
        <dbReference type="ARBA" id="ARBA00064003"/>
    </source>
</evidence>
<dbReference type="Pfam" id="PF02518">
    <property type="entry name" value="HATPase_c"/>
    <property type="match status" value="1"/>
</dbReference>
<dbReference type="InterPro" id="IPR001610">
    <property type="entry name" value="PAC"/>
</dbReference>
<evidence type="ECO:0000256" key="12">
    <source>
        <dbReference type="ARBA" id="ARBA00023012"/>
    </source>
</evidence>
<dbReference type="InterPro" id="IPR003594">
    <property type="entry name" value="HATPase_dom"/>
</dbReference>
<keyword evidence="6" id="KW-0808">Transferase</keyword>
<evidence type="ECO:0000256" key="5">
    <source>
        <dbReference type="ARBA" id="ARBA00022553"/>
    </source>
</evidence>
<dbReference type="CDD" id="cd16922">
    <property type="entry name" value="HATPase_EvgS-ArcB-TorS-like"/>
    <property type="match status" value="1"/>
</dbReference>
<evidence type="ECO:0000256" key="8">
    <source>
        <dbReference type="ARBA" id="ARBA00022741"/>
    </source>
</evidence>
<sequence>MSNSKIFLTLCLGAVLLTALILFGNLNEMKKEHLRQIQLAAETLNISELKSLSGTDSDLIAPSYLHLKEQLGKFRNGFNRCRFVYLLGMRPDDEVFFFADSEPSGSEDESPAGQIYHEASTKIREGFKGKKQVFEDSLSGRWGTWVTAMSPVIDSQTGTLIAMVAMDVDSGDWWIELLSRSALSIGLIVFAVAVMGFRIYLFSDSLYDGINQRSRLLFPLAAMIALIVLVLSGLIWMQHRKLLANKISHQTISFEEKLKVYLDEQASELLAVSQMISLDFQTGKALSDKNDRALLKRWGDIFSEMKREGYISHFYFLDSDRNCILRVYDPERRGVRIDRHTALEAQKTGKPAYGIELGSSGTLTLRLVRPVFVKNQLAGYLEIGKSIHNLSWIINSQQAGIEIFTFIHKSVLDQGNWEKGMRLLNMKGDWDRFKNVVEIFSTMEFPASAVNIVNQLGDKHQHGNLGGEHFFNDKHWQICVVPIKDFSHLEIGDFLILFDITKKKSSFAQTTTIVGTVIVILLSLMIGIINLMLKRSDRIIADQQLKLRESEENFRSFFETMTDIVIVGTLEGKILYTNPVASWALGYSPQDFLNLNILDLHFSDDREEAQIIFSAMTRQERDFCPLPLAAEEGFAVPVETRIWFGRWSGEDCIFGICKDLTHEKEAQQRFERLFQLNPAFMALLDYSNRQFIDVNEAFLLATGYRREEILGSTSSELNLFVDIEAQKEILELLVSGGRVANWELQIRSKSGKIIDGLFSGEVIRSQGKNYFLTVMVDITERKFMERELRETTEKIHAILESVQAGVIMIEADTRRIISANPAICKMIGISQEELLGKVCHNHICPAEKGKCPIVDLGMSIDNSERMLLTTSGKSVPVLKNVARIKLGGIDYLLESIVDITQLKQIEESLKRKLELEGAISEISSRLIGVSPLALDEAVDHALSVIGKCSGADRSYMFLFNDGEKKIGNTNEWCASGTEKNTDKLQDIDAEVHLPRLILQIRNGEIIRISDIMSLSDAESQELFRLWHHGVLSLLIVPMVASGCLLGFLGLDSVSCKREWTDDICTLLRITVEMIAHSLMRREAVQSLEDTNRYLEEAMLVSREMAMEAELSSAAKGEFLANMSHEIRTPMNGVIGMTGLLLDTELSEEQRRYAEIVKSSAESLLNLINDVLDYSKIEASRIELENLNFNLCDMLDEFGRSMAFQVSGKGLEFICAPEPGVPEFLRGDSGRLRQILNNLAGNALKFTEKGEISVIVSVDEQSENTDEETVLLRFTVRDTGIGIPEDKIPILFREFNQVHSSTGRRYEGTGLGLAISRKLSEIMGGDIGVNSTPDVGSTFWFTARLAIQNESELLQKENSDHADPDILRGKRIIVVDDNATNREILMARLKSWEMDPVAVADGETALHCIEEALSDEKPFALALMDMQMPGMDGLTNRLKSVIMTSVGSSGKSETFAEAGFSASLVKPVCHNELKALLSMVISSREGEWVTLSRRTRTGQDQSEVSNRDFSEFRILLVEDDVVNQKVAMALLSKLGPSVDIAGNGAEALKLLETSLYDLVFMDVQMPVMDGFEAVMQIRSPDSAVLDHSPVIIAMTAHAMVGDREKCIQAGMNDYLSKPIDPSALIRLMNKWLIGVEKIGEEQSEKGDTTVPVWDMENFMSRIMNNRELAREVLKLFLESMPEKLTDLRVRLESGDVEGIKFLAHTIKGSSANVGGVALSRIASDLEEVLSDKSEFKGLDAGIDSRLDSIQRAFDALKQKISENFF</sequence>
<dbReference type="InterPro" id="IPR008207">
    <property type="entry name" value="Sig_transdc_His_kin_Hpt_dom"/>
</dbReference>
<dbReference type="SMART" id="SM00448">
    <property type="entry name" value="REC"/>
    <property type="match status" value="2"/>
</dbReference>
<dbReference type="InterPro" id="IPR004358">
    <property type="entry name" value="Sig_transdc_His_kin-like_C"/>
</dbReference>
<feature type="transmembrane region" description="Helical" evidence="18">
    <location>
        <begin position="512"/>
        <end position="533"/>
    </location>
</feature>
<feature type="domain" description="HPt" evidence="23">
    <location>
        <begin position="1664"/>
        <end position="1762"/>
    </location>
</feature>
<dbReference type="Pfam" id="PF00072">
    <property type="entry name" value="Response_reg"/>
    <property type="match status" value="2"/>
</dbReference>
<feature type="modified residue" description="4-aspartylphosphate" evidence="17">
    <location>
        <position position="1424"/>
    </location>
</feature>
<dbReference type="PANTHER" id="PTHR45339">
    <property type="entry name" value="HYBRID SIGNAL TRANSDUCTION HISTIDINE KINASE J"/>
    <property type="match status" value="1"/>
</dbReference>
<dbReference type="Pfam" id="PF00512">
    <property type="entry name" value="HisKA"/>
    <property type="match status" value="1"/>
</dbReference>
<evidence type="ECO:0000313" key="24">
    <source>
        <dbReference type="EMBL" id="PKK89883.1"/>
    </source>
</evidence>
<feature type="transmembrane region" description="Helical" evidence="18">
    <location>
        <begin position="216"/>
        <end position="237"/>
    </location>
</feature>
<feature type="transmembrane region" description="Helical" evidence="18">
    <location>
        <begin position="182"/>
        <end position="201"/>
    </location>
</feature>
<dbReference type="InterPro" id="IPR000700">
    <property type="entry name" value="PAS-assoc_C"/>
</dbReference>
<dbReference type="CDD" id="cd00088">
    <property type="entry name" value="HPT"/>
    <property type="match status" value="1"/>
</dbReference>
<reference evidence="24 25" key="1">
    <citation type="journal article" date="2017" name="ISME J.">
        <title>Potential for microbial H2 and metal transformations associated with novel bacteria and archaea in deep terrestrial subsurface sediments.</title>
        <authorList>
            <person name="Hernsdorf A.W."/>
            <person name="Amano Y."/>
            <person name="Miyakawa K."/>
            <person name="Ise K."/>
            <person name="Suzuki Y."/>
            <person name="Anantharaman K."/>
            <person name="Probst A."/>
            <person name="Burstein D."/>
            <person name="Thomas B.C."/>
            <person name="Banfield J.F."/>
        </authorList>
    </citation>
    <scope>NUCLEOTIDE SEQUENCE [LARGE SCALE GENOMIC DNA]</scope>
    <source>
        <strain evidence="24">HGW-Wallbacteria-1</strain>
    </source>
</reference>
<keyword evidence="4" id="KW-1003">Cell membrane</keyword>
<evidence type="ECO:0000256" key="16">
    <source>
        <dbReference type="PROSITE-ProRule" id="PRU00110"/>
    </source>
</evidence>
<dbReference type="InterPro" id="IPR003018">
    <property type="entry name" value="GAF"/>
</dbReference>
<evidence type="ECO:0000256" key="3">
    <source>
        <dbReference type="ARBA" id="ARBA00012438"/>
    </source>
</evidence>
<dbReference type="SUPFAM" id="SSF103190">
    <property type="entry name" value="Sensory domain-like"/>
    <property type="match status" value="1"/>
</dbReference>
<dbReference type="FunFam" id="3.30.565.10:FF:000010">
    <property type="entry name" value="Sensor histidine kinase RcsC"/>
    <property type="match status" value="1"/>
</dbReference>
<feature type="domain" description="Response regulatory" evidence="20">
    <location>
        <begin position="1370"/>
        <end position="1480"/>
    </location>
</feature>
<dbReference type="EMBL" id="PGXC01000010">
    <property type="protein sequence ID" value="PKK89883.1"/>
    <property type="molecule type" value="Genomic_DNA"/>
</dbReference>
<accession>A0A2N1PNF2</accession>
<keyword evidence="13 18" id="KW-0472">Membrane</keyword>
<dbReference type="Gene3D" id="1.10.287.130">
    <property type="match status" value="1"/>
</dbReference>
<comment type="catalytic activity">
    <reaction evidence="1">
        <text>ATP + protein L-histidine = ADP + protein N-phospho-L-histidine.</text>
        <dbReference type="EC" id="2.7.13.3"/>
    </reaction>
</comment>
<dbReference type="CDD" id="cd00082">
    <property type="entry name" value="HisKA"/>
    <property type="match status" value="1"/>
</dbReference>
<dbReference type="InterPro" id="IPR001789">
    <property type="entry name" value="Sig_transdc_resp-reg_receiver"/>
</dbReference>
<dbReference type="SUPFAM" id="SSF55785">
    <property type="entry name" value="PYP-like sensor domain (PAS domain)"/>
    <property type="match status" value="3"/>
</dbReference>
<dbReference type="InterPro" id="IPR003661">
    <property type="entry name" value="HisK_dim/P_dom"/>
</dbReference>
<dbReference type="Gene3D" id="3.40.50.2300">
    <property type="match status" value="2"/>
</dbReference>
<gene>
    <name evidence="24" type="ORF">CVV64_12080</name>
</gene>
<feature type="domain" description="PAS" evidence="21">
    <location>
        <begin position="550"/>
        <end position="620"/>
    </location>
</feature>
<evidence type="ECO:0000259" key="22">
    <source>
        <dbReference type="PROSITE" id="PS50113"/>
    </source>
</evidence>
<dbReference type="SMART" id="SM00086">
    <property type="entry name" value="PAC"/>
    <property type="match status" value="2"/>
</dbReference>
<dbReference type="SMART" id="SM00065">
    <property type="entry name" value="GAF"/>
    <property type="match status" value="1"/>
</dbReference>
<dbReference type="SMART" id="SM00388">
    <property type="entry name" value="HisKA"/>
    <property type="match status" value="1"/>
</dbReference>
<dbReference type="PROSITE" id="PS50113">
    <property type="entry name" value="PAC"/>
    <property type="match status" value="1"/>
</dbReference>
<evidence type="ECO:0000259" key="20">
    <source>
        <dbReference type="PROSITE" id="PS50110"/>
    </source>
</evidence>
<dbReference type="InterPro" id="IPR005467">
    <property type="entry name" value="His_kinase_dom"/>
</dbReference>
<feature type="modified residue" description="4-aspartylphosphate" evidence="17">
    <location>
        <position position="1561"/>
    </location>
</feature>
<dbReference type="Proteomes" id="UP000233256">
    <property type="component" value="Unassembled WGS sequence"/>
</dbReference>
<feature type="domain" description="Response regulatory" evidence="20">
    <location>
        <begin position="1512"/>
        <end position="1631"/>
    </location>
</feature>
<feature type="domain" description="PAS" evidence="21">
    <location>
        <begin position="791"/>
        <end position="837"/>
    </location>
</feature>
<protein>
    <recommendedName>
        <fullName evidence="15">Sensory/regulatory protein RpfC</fullName>
        <ecNumber evidence="3">2.7.13.3</ecNumber>
    </recommendedName>
</protein>
<dbReference type="InterPro" id="IPR036097">
    <property type="entry name" value="HisK_dim/P_sf"/>
</dbReference>
<dbReference type="SMART" id="SM00073">
    <property type="entry name" value="HPT"/>
    <property type="match status" value="1"/>
</dbReference>
<dbReference type="Pfam" id="PF01627">
    <property type="entry name" value="Hpt"/>
    <property type="match status" value="1"/>
</dbReference>
<dbReference type="SUPFAM" id="SSF47226">
    <property type="entry name" value="Histidine-containing phosphotransfer domain, HPT domain"/>
    <property type="match status" value="1"/>
</dbReference>
<dbReference type="SUPFAM" id="SSF52172">
    <property type="entry name" value="CheY-like"/>
    <property type="match status" value="2"/>
</dbReference>
<dbReference type="InterPro" id="IPR000014">
    <property type="entry name" value="PAS"/>
</dbReference>
<dbReference type="Gene3D" id="3.30.450.20">
    <property type="entry name" value="PAS domain"/>
    <property type="match status" value="4"/>
</dbReference>
<evidence type="ECO:0000256" key="11">
    <source>
        <dbReference type="ARBA" id="ARBA00022989"/>
    </source>
</evidence>
<dbReference type="PANTHER" id="PTHR45339:SF1">
    <property type="entry name" value="HYBRID SIGNAL TRANSDUCTION HISTIDINE KINASE J"/>
    <property type="match status" value="1"/>
</dbReference>
<dbReference type="SUPFAM" id="SSF55874">
    <property type="entry name" value="ATPase domain of HSP90 chaperone/DNA topoisomerase II/histidine kinase"/>
    <property type="match status" value="1"/>
</dbReference>
<name>A0A2N1PNF2_9BACT</name>
<dbReference type="InterPro" id="IPR029150">
    <property type="entry name" value="dCache_3"/>
</dbReference>
<dbReference type="SMART" id="SM00387">
    <property type="entry name" value="HATPase_c"/>
    <property type="match status" value="1"/>
</dbReference>
<dbReference type="InterPro" id="IPR011006">
    <property type="entry name" value="CheY-like_superfamily"/>
</dbReference>
<dbReference type="InterPro" id="IPR035965">
    <property type="entry name" value="PAS-like_dom_sf"/>
</dbReference>
<dbReference type="InterPro" id="IPR036641">
    <property type="entry name" value="HPT_dom_sf"/>
</dbReference>
<feature type="modified residue" description="Phosphohistidine" evidence="16">
    <location>
        <position position="1703"/>
    </location>
</feature>
<dbReference type="SMART" id="SM00091">
    <property type="entry name" value="PAS"/>
    <property type="match status" value="3"/>
</dbReference>
<comment type="subunit">
    <text evidence="14">At low DSF concentrations, interacts with RpfF.</text>
</comment>
<dbReference type="GO" id="GO:0000155">
    <property type="term" value="F:phosphorelay sensor kinase activity"/>
    <property type="evidence" value="ECO:0007669"/>
    <property type="project" value="InterPro"/>
</dbReference>
<dbReference type="InterPro" id="IPR029016">
    <property type="entry name" value="GAF-like_dom_sf"/>
</dbReference>
<dbReference type="PROSITE" id="PS50110">
    <property type="entry name" value="RESPONSE_REGULATORY"/>
    <property type="match status" value="2"/>
</dbReference>
<evidence type="ECO:0000259" key="19">
    <source>
        <dbReference type="PROSITE" id="PS50109"/>
    </source>
</evidence>
<dbReference type="FunFam" id="1.10.287.130:FF:000002">
    <property type="entry name" value="Two-component osmosensing histidine kinase"/>
    <property type="match status" value="1"/>
</dbReference>
<dbReference type="Pfam" id="PF13426">
    <property type="entry name" value="PAS_9"/>
    <property type="match status" value="2"/>
</dbReference>
<dbReference type="InterPro" id="IPR029151">
    <property type="entry name" value="Sensor-like_sf"/>
</dbReference>
<evidence type="ECO:0000256" key="6">
    <source>
        <dbReference type="ARBA" id="ARBA00022679"/>
    </source>
</evidence>
<evidence type="ECO:0000256" key="13">
    <source>
        <dbReference type="ARBA" id="ARBA00023136"/>
    </source>
</evidence>
<keyword evidence="5 17" id="KW-0597">Phosphoprotein</keyword>
<feature type="transmembrane region" description="Helical" evidence="18">
    <location>
        <begin position="6"/>
        <end position="26"/>
    </location>
</feature>
<dbReference type="GO" id="GO:0005886">
    <property type="term" value="C:plasma membrane"/>
    <property type="evidence" value="ECO:0007669"/>
    <property type="project" value="UniProtKB-SubCell"/>
</dbReference>
<dbReference type="PROSITE" id="PS50894">
    <property type="entry name" value="HPT"/>
    <property type="match status" value="1"/>
</dbReference>
<keyword evidence="10" id="KW-0067">ATP-binding</keyword>
<dbReference type="InterPro" id="IPR036890">
    <property type="entry name" value="HATPase_C_sf"/>
</dbReference>
<keyword evidence="8" id="KW-0547">Nucleotide-binding</keyword>
<dbReference type="Pfam" id="PF01590">
    <property type="entry name" value="GAF"/>
    <property type="match status" value="1"/>
</dbReference>
<comment type="subcellular location">
    <subcellularLocation>
        <location evidence="2">Cell membrane</location>
        <topology evidence="2">Multi-pass membrane protein</topology>
    </subcellularLocation>
</comment>
<keyword evidence="7 18" id="KW-0812">Transmembrane</keyword>
<dbReference type="Pfam" id="PF00989">
    <property type="entry name" value="PAS"/>
    <property type="match status" value="1"/>
</dbReference>
<dbReference type="SUPFAM" id="SSF55781">
    <property type="entry name" value="GAF domain-like"/>
    <property type="match status" value="1"/>
</dbReference>
<evidence type="ECO:0000256" key="1">
    <source>
        <dbReference type="ARBA" id="ARBA00000085"/>
    </source>
</evidence>
<dbReference type="Gene3D" id="3.30.450.40">
    <property type="match status" value="1"/>
</dbReference>
<feature type="domain" description="PAS" evidence="21">
    <location>
        <begin position="666"/>
        <end position="733"/>
    </location>
</feature>
<evidence type="ECO:0000256" key="7">
    <source>
        <dbReference type="ARBA" id="ARBA00022692"/>
    </source>
</evidence>
<proteinExistence type="predicted"/>
<dbReference type="PRINTS" id="PR00344">
    <property type="entry name" value="BCTRLSENSOR"/>
</dbReference>
<dbReference type="SUPFAM" id="SSF47384">
    <property type="entry name" value="Homodimeric domain of signal transducing histidine kinase"/>
    <property type="match status" value="1"/>
</dbReference>
<evidence type="ECO:0000256" key="15">
    <source>
        <dbReference type="ARBA" id="ARBA00068150"/>
    </source>
</evidence>
<evidence type="ECO:0000256" key="17">
    <source>
        <dbReference type="PROSITE-ProRule" id="PRU00169"/>
    </source>
</evidence>
<dbReference type="Gene3D" id="1.20.120.160">
    <property type="entry name" value="HPT domain"/>
    <property type="match status" value="1"/>
</dbReference>
<feature type="domain" description="Histidine kinase" evidence="19">
    <location>
        <begin position="1121"/>
        <end position="1346"/>
    </location>
</feature>
<dbReference type="NCBIfam" id="TIGR00229">
    <property type="entry name" value="sensory_box"/>
    <property type="match status" value="3"/>
</dbReference>
<evidence type="ECO:0000259" key="21">
    <source>
        <dbReference type="PROSITE" id="PS50112"/>
    </source>
</evidence>
<evidence type="ECO:0000256" key="18">
    <source>
        <dbReference type="SAM" id="Phobius"/>
    </source>
</evidence>
<dbReference type="Gene3D" id="3.30.565.10">
    <property type="entry name" value="Histidine kinase-like ATPase, C-terminal domain"/>
    <property type="match status" value="1"/>
</dbReference>
<evidence type="ECO:0000256" key="4">
    <source>
        <dbReference type="ARBA" id="ARBA00022475"/>
    </source>
</evidence>
<dbReference type="PROSITE" id="PS50109">
    <property type="entry name" value="HIS_KIN"/>
    <property type="match status" value="1"/>
</dbReference>